<dbReference type="Gene3D" id="2.40.100.10">
    <property type="entry name" value="Cyclophilin-like"/>
    <property type="match status" value="1"/>
</dbReference>
<dbReference type="KEGG" id="pxi:J5O05_00325"/>
<name>A0A975DHZ3_9GAMM</name>
<evidence type="ECO:0000313" key="5">
    <source>
        <dbReference type="EMBL" id="QTH71482.1"/>
    </source>
</evidence>
<accession>A0A975DHZ3</accession>
<dbReference type="RefSeq" id="WP_208843108.1">
    <property type="nucleotide sequence ID" value="NZ_CP072133.1"/>
</dbReference>
<reference evidence="5" key="1">
    <citation type="submission" date="2021-03" db="EMBL/GenBank/DDBJ databases">
        <title>Complete Genome of Pseudoalteromonas xiamenensis STKMTI.2, a new potential marine bacterium producing anti-Vibrio compounds.</title>
        <authorList>
            <person name="Handayani D.P."/>
            <person name="Isnansetyo A."/>
            <person name="Istiqomah I."/>
            <person name="Jumina J."/>
        </authorList>
    </citation>
    <scope>NUCLEOTIDE SEQUENCE</scope>
    <source>
        <strain evidence="5">STKMTI.2</strain>
    </source>
</reference>
<dbReference type="PANTHER" id="PTHR34698:SF2">
    <property type="entry name" value="5-OXOPROLINASE SUBUNIT B"/>
    <property type="match status" value="1"/>
</dbReference>
<evidence type="ECO:0000256" key="3">
    <source>
        <dbReference type="ARBA" id="ARBA00022840"/>
    </source>
</evidence>
<keyword evidence="1" id="KW-0547">Nucleotide-binding</keyword>
<keyword evidence="3" id="KW-0067">ATP-binding</keyword>
<dbReference type="GO" id="GO:0016787">
    <property type="term" value="F:hydrolase activity"/>
    <property type="evidence" value="ECO:0007669"/>
    <property type="project" value="UniProtKB-KW"/>
</dbReference>
<dbReference type="InterPro" id="IPR029000">
    <property type="entry name" value="Cyclophilin-like_dom_sf"/>
</dbReference>
<dbReference type="EMBL" id="CP072133">
    <property type="protein sequence ID" value="QTH71482.1"/>
    <property type="molecule type" value="Genomic_DNA"/>
</dbReference>
<proteinExistence type="predicted"/>
<dbReference type="InterPro" id="IPR003833">
    <property type="entry name" value="CT_C_D"/>
</dbReference>
<organism evidence="5 6">
    <name type="scientific">Pseudoalteromonas xiamenensis</name>
    <dbReference type="NCBI Taxonomy" id="882626"/>
    <lineage>
        <taxon>Bacteria</taxon>
        <taxon>Pseudomonadati</taxon>
        <taxon>Pseudomonadota</taxon>
        <taxon>Gammaproteobacteria</taxon>
        <taxon>Alteromonadales</taxon>
        <taxon>Pseudoalteromonadaceae</taxon>
        <taxon>Pseudoalteromonas</taxon>
    </lineage>
</organism>
<dbReference type="PANTHER" id="PTHR34698">
    <property type="entry name" value="5-OXOPROLINASE SUBUNIT B"/>
    <property type="match status" value="1"/>
</dbReference>
<dbReference type="InterPro" id="IPR010016">
    <property type="entry name" value="PxpB"/>
</dbReference>
<dbReference type="Proteomes" id="UP000664904">
    <property type="component" value="Chromosome"/>
</dbReference>
<evidence type="ECO:0000256" key="1">
    <source>
        <dbReference type="ARBA" id="ARBA00022741"/>
    </source>
</evidence>
<evidence type="ECO:0000259" key="4">
    <source>
        <dbReference type="SMART" id="SM00796"/>
    </source>
</evidence>
<dbReference type="Pfam" id="PF02682">
    <property type="entry name" value="CT_C_D"/>
    <property type="match status" value="1"/>
</dbReference>
<keyword evidence="2 5" id="KW-0378">Hydrolase</keyword>
<evidence type="ECO:0000256" key="2">
    <source>
        <dbReference type="ARBA" id="ARBA00022801"/>
    </source>
</evidence>
<gene>
    <name evidence="5" type="ORF">J5O05_00325</name>
</gene>
<protein>
    <submittedName>
        <fullName evidence="5">Allophanate hydrolase subunit 1</fullName>
    </submittedName>
</protein>
<evidence type="ECO:0000313" key="6">
    <source>
        <dbReference type="Proteomes" id="UP000664904"/>
    </source>
</evidence>
<keyword evidence="6" id="KW-1185">Reference proteome</keyword>
<sequence>MLNCYVLSPSILVFDAIAGKPSTELVDPLTFLAIQQHCTLSEDFIDIVPTANSITLYLRDLKRREFWQNYILEHYLKFEYQRANATVHHVPTRYGGAYGVDLTALSALLNLSVDEIITQHSSFEYIVSFMGFLPGFGYLTGLPPALHVPRKAVPSTKVPRGSVAIAEALSAIYPSASPGGWHVIGQTDLKLFELHFTSPMPV</sequence>
<dbReference type="SUPFAM" id="SSF50891">
    <property type="entry name" value="Cyclophilin-like"/>
    <property type="match status" value="1"/>
</dbReference>
<dbReference type="SMART" id="SM00796">
    <property type="entry name" value="AHS1"/>
    <property type="match status" value="1"/>
</dbReference>
<dbReference type="GO" id="GO:0005524">
    <property type="term" value="F:ATP binding"/>
    <property type="evidence" value="ECO:0007669"/>
    <property type="project" value="UniProtKB-KW"/>
</dbReference>
<feature type="domain" description="Carboxyltransferase" evidence="4">
    <location>
        <begin position="2"/>
        <end position="202"/>
    </location>
</feature>
<dbReference type="AlphaFoldDB" id="A0A975DHZ3"/>